<sequence length="96" mass="10862">MRDDDAGGPRYVEAVPRVSVCVFALNLDEDTSSPDNGELGKRVFIVGPGREREREREESRLKGFSRRGLALMFQRLTTSTAKKRPPEGARKWKTLI</sequence>
<evidence type="ECO:0000313" key="2">
    <source>
        <dbReference type="Proteomes" id="UP001642520"/>
    </source>
</evidence>
<comment type="caution">
    <text evidence="1">The sequence shown here is derived from an EMBL/GenBank/DDBJ whole genome shotgun (WGS) entry which is preliminary data.</text>
</comment>
<protein>
    <submittedName>
        <fullName evidence="1">Uncharacterized protein</fullName>
    </submittedName>
</protein>
<keyword evidence="2" id="KW-1185">Reference proteome</keyword>
<accession>A0ABP1NTA0</accession>
<proteinExistence type="predicted"/>
<reference evidence="1 2" key="1">
    <citation type="submission" date="2024-08" db="EMBL/GenBank/DDBJ databases">
        <authorList>
            <person name="Will J Nash"/>
            <person name="Angela Man"/>
            <person name="Seanna McTaggart"/>
            <person name="Kendall Baker"/>
            <person name="Tom Barker"/>
            <person name="Leah Catchpole"/>
            <person name="Alex Durrant"/>
            <person name="Karim Gharbi"/>
            <person name="Naomi Irish"/>
            <person name="Gemy Kaithakottil"/>
            <person name="Debby Ku"/>
            <person name="Aaliyah Providence"/>
            <person name="Felix Shaw"/>
            <person name="David Swarbreck"/>
            <person name="Chris Watkins"/>
            <person name="Ann M. McCartney"/>
            <person name="Giulio Formenti"/>
            <person name="Alice Mouton"/>
            <person name="Noel Vella"/>
            <person name="Bjorn M von Reumont"/>
            <person name="Adriana Vella"/>
            <person name="Wilfried Haerty"/>
        </authorList>
    </citation>
    <scope>NUCLEOTIDE SEQUENCE [LARGE SCALE GENOMIC DNA]</scope>
</reference>
<dbReference type="Proteomes" id="UP001642520">
    <property type="component" value="Unassembled WGS sequence"/>
</dbReference>
<name>A0ABP1NTA0_XYLVO</name>
<evidence type="ECO:0000313" key="1">
    <source>
        <dbReference type="EMBL" id="CAL7943237.1"/>
    </source>
</evidence>
<organism evidence="1 2">
    <name type="scientific">Xylocopa violacea</name>
    <name type="common">Violet carpenter bee</name>
    <name type="synonym">Apis violacea</name>
    <dbReference type="NCBI Taxonomy" id="135666"/>
    <lineage>
        <taxon>Eukaryota</taxon>
        <taxon>Metazoa</taxon>
        <taxon>Ecdysozoa</taxon>
        <taxon>Arthropoda</taxon>
        <taxon>Hexapoda</taxon>
        <taxon>Insecta</taxon>
        <taxon>Pterygota</taxon>
        <taxon>Neoptera</taxon>
        <taxon>Endopterygota</taxon>
        <taxon>Hymenoptera</taxon>
        <taxon>Apocrita</taxon>
        <taxon>Aculeata</taxon>
        <taxon>Apoidea</taxon>
        <taxon>Anthophila</taxon>
        <taxon>Apidae</taxon>
        <taxon>Xylocopa</taxon>
        <taxon>Xylocopa</taxon>
    </lineage>
</organism>
<gene>
    <name evidence="1" type="ORF">XYLVIOL_LOCUS5972</name>
</gene>
<dbReference type="EMBL" id="CAXAJV020001293">
    <property type="protein sequence ID" value="CAL7943237.1"/>
    <property type="molecule type" value="Genomic_DNA"/>
</dbReference>